<sequence>MKLTDDWFTALSYSEAGQLVFVTVRRGLDEFIASRKLKVRVDISLPYDADREGMPSEESSALIEEIEPLLRRVMERDKLAILTGNYTGAGQKDWVFYTRHLPTFGDRLNECLAPFPTLPLQIHCEEDPDWDDYHEMLALEQDDEDDPISVE</sequence>
<dbReference type="eggNOG" id="ENOG5032R4H">
    <property type="taxonomic scope" value="Bacteria"/>
</dbReference>
<reference evidence="2 3" key="1">
    <citation type="submission" date="2012-05" db="EMBL/GenBank/DDBJ databases">
        <authorList>
            <person name="Weinstock G."/>
            <person name="Sodergren E."/>
            <person name="Lobos E.A."/>
            <person name="Fulton L."/>
            <person name="Fulton R."/>
            <person name="Courtney L."/>
            <person name="Fronick C."/>
            <person name="O'Laughlin M."/>
            <person name="Godfrey J."/>
            <person name="Wilson R.M."/>
            <person name="Miner T."/>
            <person name="Farmer C."/>
            <person name="Delehaunty K."/>
            <person name="Cordes M."/>
            <person name="Minx P."/>
            <person name="Tomlinson C."/>
            <person name="Chen J."/>
            <person name="Wollam A."/>
            <person name="Pepin K.H."/>
            <person name="Bhonagiri V."/>
            <person name="Zhang X."/>
            <person name="Suruliraj S."/>
            <person name="Warren W."/>
            <person name="Mitreva M."/>
            <person name="Mardis E.R."/>
            <person name="Wilson R.K."/>
        </authorList>
    </citation>
    <scope>NUCLEOTIDE SEQUENCE [LARGE SCALE GENOMIC DNA]</scope>
    <source>
        <strain evidence="2 3">F0037</strain>
    </source>
</reference>
<gene>
    <name evidence="2" type="ORF">HMPREF9134_00312</name>
</gene>
<accession>L1NHS7</accession>
<dbReference type="STRING" id="1127696.HMPREF9134_00312"/>
<protein>
    <recommendedName>
        <fullName evidence="1">DUF695 domain-containing protein</fullName>
    </recommendedName>
</protein>
<dbReference type="HOGENOM" id="CLU_134351_0_0_10"/>
<dbReference type="PATRIC" id="fig|1127696.3.peg.263"/>
<evidence type="ECO:0000259" key="1">
    <source>
        <dbReference type="Pfam" id="PF05117"/>
    </source>
</evidence>
<dbReference type="EMBL" id="AMEQ01000011">
    <property type="protein sequence ID" value="EKY02767.1"/>
    <property type="molecule type" value="Genomic_DNA"/>
</dbReference>
<dbReference type="InterPro" id="IPR016097">
    <property type="entry name" value="DUF695"/>
</dbReference>
<feature type="domain" description="DUF695" evidence="1">
    <location>
        <begin position="17"/>
        <end position="137"/>
    </location>
</feature>
<proteinExistence type="predicted"/>
<evidence type="ECO:0000313" key="2">
    <source>
        <dbReference type="EMBL" id="EKY02767.1"/>
    </source>
</evidence>
<dbReference type="Proteomes" id="UP000010408">
    <property type="component" value="Unassembled WGS sequence"/>
</dbReference>
<comment type="caution">
    <text evidence="2">The sequence shown here is derived from an EMBL/GenBank/DDBJ whole genome shotgun (WGS) entry which is preliminary data.</text>
</comment>
<dbReference type="Pfam" id="PF05117">
    <property type="entry name" value="DUF695"/>
    <property type="match status" value="1"/>
</dbReference>
<name>L1NHS7_9PORP</name>
<dbReference type="RefSeq" id="WP_005468456.1">
    <property type="nucleotide sequence ID" value="NZ_KB291042.1"/>
</dbReference>
<organism evidence="2 3">
    <name type="scientific">Porphyromonas catoniae F0037</name>
    <dbReference type="NCBI Taxonomy" id="1127696"/>
    <lineage>
        <taxon>Bacteria</taxon>
        <taxon>Pseudomonadati</taxon>
        <taxon>Bacteroidota</taxon>
        <taxon>Bacteroidia</taxon>
        <taxon>Bacteroidales</taxon>
        <taxon>Porphyromonadaceae</taxon>
        <taxon>Porphyromonas</taxon>
    </lineage>
</organism>
<dbReference type="AlphaFoldDB" id="L1NHS7"/>
<evidence type="ECO:0000313" key="3">
    <source>
        <dbReference type="Proteomes" id="UP000010408"/>
    </source>
</evidence>